<sequence length="133" mass="14567">MIINYIPFRPISEGKVTPTTARVDGEVLILNGQAVDLSMIPDNTMLPLTAIDNTLFGGPIIRRNGKIELTLKLAVDADAPDYMWANGQIEVQMGDVPFPVTSNTRESEWDIAPVMPSSSDAIDMHSPEEKIDV</sequence>
<evidence type="ECO:0000313" key="1">
    <source>
        <dbReference type="EMBL" id="ROM57868.1"/>
    </source>
</evidence>
<gene>
    <name evidence="1" type="ORF">BK648_03650</name>
</gene>
<accession>A0A423FIM8</accession>
<comment type="caution">
    <text evidence="1">The sequence shown here is derived from an EMBL/GenBank/DDBJ whole genome shotgun (WGS) entry which is preliminary data.</text>
</comment>
<dbReference type="AlphaFoldDB" id="A0A423FIM8"/>
<proteinExistence type="predicted"/>
<reference evidence="1 2" key="1">
    <citation type="submission" date="2016-10" db="EMBL/GenBank/DDBJ databases">
        <title>Comparative genome analysis of multiple Pseudomonas spp. focuses on biocontrol and plant growth promoting traits.</title>
        <authorList>
            <person name="Tao X.-Y."/>
            <person name="Taylor C.G."/>
        </authorList>
    </citation>
    <scope>NUCLEOTIDE SEQUENCE [LARGE SCALE GENOMIC DNA]</scope>
    <source>
        <strain evidence="1 2">29G9</strain>
    </source>
</reference>
<evidence type="ECO:0000313" key="2">
    <source>
        <dbReference type="Proteomes" id="UP000284656"/>
    </source>
</evidence>
<dbReference type="EMBL" id="MOAY01000019">
    <property type="protein sequence ID" value="ROM57868.1"/>
    <property type="molecule type" value="Genomic_DNA"/>
</dbReference>
<organism evidence="1 2">
    <name type="scientific">Pseudomonas poae</name>
    <dbReference type="NCBI Taxonomy" id="200451"/>
    <lineage>
        <taxon>Bacteria</taxon>
        <taxon>Pseudomonadati</taxon>
        <taxon>Pseudomonadota</taxon>
        <taxon>Gammaproteobacteria</taxon>
        <taxon>Pseudomonadales</taxon>
        <taxon>Pseudomonadaceae</taxon>
        <taxon>Pseudomonas</taxon>
    </lineage>
</organism>
<dbReference type="RefSeq" id="WP_123714824.1">
    <property type="nucleotide sequence ID" value="NZ_MOAY01000019.1"/>
</dbReference>
<name>A0A423FIM8_9PSED</name>
<dbReference type="Proteomes" id="UP000284656">
    <property type="component" value="Unassembled WGS sequence"/>
</dbReference>
<protein>
    <submittedName>
        <fullName evidence="1">Uncharacterized protein</fullName>
    </submittedName>
</protein>